<gene>
    <name evidence="3" type="ORF">B0I71DRAFT_79988</name>
</gene>
<dbReference type="VEuPathDB" id="FungiDB:YALI0_B03234g"/>
<evidence type="ECO:0000256" key="1">
    <source>
        <dbReference type="SAM" id="MobiDB-lite"/>
    </source>
</evidence>
<keyword evidence="2" id="KW-0812">Transmembrane</keyword>
<keyword evidence="2" id="KW-0472">Membrane</keyword>
<feature type="region of interest" description="Disordered" evidence="1">
    <location>
        <begin position="97"/>
        <end position="116"/>
    </location>
</feature>
<accession>A0A371C9R8</accession>
<organism evidence="3 4">
    <name type="scientific">Yarrowia lipolytica</name>
    <name type="common">Candida lipolytica</name>
    <dbReference type="NCBI Taxonomy" id="4952"/>
    <lineage>
        <taxon>Eukaryota</taxon>
        <taxon>Fungi</taxon>
        <taxon>Dikarya</taxon>
        <taxon>Ascomycota</taxon>
        <taxon>Saccharomycotina</taxon>
        <taxon>Dipodascomycetes</taxon>
        <taxon>Dipodascales</taxon>
        <taxon>Dipodascales incertae sedis</taxon>
        <taxon>Yarrowia</taxon>
    </lineage>
</organism>
<evidence type="ECO:0000256" key="2">
    <source>
        <dbReference type="SAM" id="Phobius"/>
    </source>
</evidence>
<dbReference type="Proteomes" id="UP000256601">
    <property type="component" value="Unassembled WGS sequence"/>
</dbReference>
<feature type="compositionally biased region" description="Low complexity" evidence="1">
    <location>
        <begin position="103"/>
        <end position="116"/>
    </location>
</feature>
<evidence type="ECO:0000313" key="4">
    <source>
        <dbReference type="Proteomes" id="UP000256601"/>
    </source>
</evidence>
<sequence>MTTIVMLQESPTTKIPMLRISTETTTQTTMRYLLSTVKNQAFLGSVTSSLTTDSLPETPTTTTTLLEITAQVTMRTKESPGINKSRFPRKMNGVRMKMESRETVSSPSSSTTSRTGDTSVAVGIHVYIIEGSVKQRPLYTTYLFWFCFVVSVFVLNMTGLSD</sequence>
<dbReference type="EMBL" id="KZ858969">
    <property type="protein sequence ID" value="RDW27051.1"/>
    <property type="molecule type" value="Genomic_DNA"/>
</dbReference>
<name>A0A371C9R8_YARLL</name>
<evidence type="ECO:0000313" key="3">
    <source>
        <dbReference type="EMBL" id="RDW27051.1"/>
    </source>
</evidence>
<protein>
    <submittedName>
        <fullName evidence="3">Uncharacterized protein</fullName>
    </submittedName>
</protein>
<reference evidence="3 4" key="1">
    <citation type="submission" date="2018-07" db="EMBL/GenBank/DDBJ databases">
        <title>Draft Genome Assemblies for Five Robust Yarrowia lipolytica Strains Exhibiting High Lipid Production and Pentose Sugar Utilization and Sugar Alcohol Secretion from Undetoxified Lignocellulosic Biomass Hydrolysates.</title>
        <authorList>
            <consortium name="DOE Joint Genome Institute"/>
            <person name="Walker C."/>
            <person name="Ryu S."/>
            <person name="Na H."/>
            <person name="Zane M."/>
            <person name="LaButti K."/>
            <person name="Lipzen A."/>
            <person name="Haridas S."/>
            <person name="Barry K."/>
            <person name="Grigoriev I.V."/>
            <person name="Quarterman J."/>
            <person name="Slininger P."/>
            <person name="Dien B."/>
            <person name="Trinh C.T."/>
        </authorList>
    </citation>
    <scope>NUCLEOTIDE SEQUENCE [LARGE SCALE GENOMIC DNA]</scope>
    <source>
        <strain evidence="3 4">YB392</strain>
    </source>
</reference>
<feature type="transmembrane region" description="Helical" evidence="2">
    <location>
        <begin position="142"/>
        <end position="160"/>
    </location>
</feature>
<dbReference type="AlphaFoldDB" id="A0A371C9R8"/>
<keyword evidence="2" id="KW-1133">Transmembrane helix</keyword>
<proteinExistence type="predicted"/>